<sequence>MFNLIRNNELEVQLDVTDATDRLPSVAFDIIVSWNMPFQNVNFRAKECWIECSVWDKFHDSILQLQEQESGFVTLNDLSNNPLISFTKSGIELVTEIQSKDSLGVGSFTLKSTSRSIELSEIYNKMQQLDKWW</sequence>
<gene>
    <name evidence="1" type="ORF">FN961_12950</name>
</gene>
<evidence type="ECO:0000313" key="1">
    <source>
        <dbReference type="EMBL" id="TRY14026.1"/>
    </source>
</evidence>
<comment type="caution">
    <text evidence="1">The sequence shown here is derived from an EMBL/GenBank/DDBJ whole genome shotgun (WGS) entry which is preliminary data.</text>
</comment>
<proteinExistence type="predicted"/>
<keyword evidence="2" id="KW-1185">Reference proteome</keyword>
<organism evidence="1 2">
    <name type="scientific">Shewanella hanedai</name>
    <name type="common">Alteromonas hanedai</name>
    <dbReference type="NCBI Taxonomy" id="25"/>
    <lineage>
        <taxon>Bacteria</taxon>
        <taxon>Pseudomonadati</taxon>
        <taxon>Pseudomonadota</taxon>
        <taxon>Gammaproteobacteria</taxon>
        <taxon>Alteromonadales</taxon>
        <taxon>Shewanellaceae</taxon>
        <taxon>Shewanella</taxon>
    </lineage>
</organism>
<dbReference type="AlphaFoldDB" id="A0A553JNI9"/>
<accession>A0A553JNI9</accession>
<protein>
    <submittedName>
        <fullName evidence="1">Uncharacterized protein</fullName>
    </submittedName>
</protein>
<reference evidence="2" key="1">
    <citation type="submission" date="2019-07" db="EMBL/GenBank/DDBJ databases">
        <title>Shewanella sp. YLB-08 draft genomic sequence.</title>
        <authorList>
            <person name="Yu L."/>
        </authorList>
    </citation>
    <scope>NUCLEOTIDE SEQUENCE [LARGE SCALE GENOMIC DNA]</scope>
    <source>
        <strain evidence="2">JCM 20706</strain>
    </source>
</reference>
<name>A0A553JNI9_SHEHA</name>
<dbReference type="EMBL" id="VKGK01000014">
    <property type="protein sequence ID" value="TRY14026.1"/>
    <property type="molecule type" value="Genomic_DNA"/>
</dbReference>
<dbReference type="Proteomes" id="UP000318126">
    <property type="component" value="Unassembled WGS sequence"/>
</dbReference>
<dbReference type="RefSeq" id="WP_144040597.1">
    <property type="nucleotide sequence ID" value="NZ_BMPL01000014.1"/>
</dbReference>
<evidence type="ECO:0000313" key="2">
    <source>
        <dbReference type="Proteomes" id="UP000318126"/>
    </source>
</evidence>
<dbReference type="OrthoDB" id="6399497at2"/>